<dbReference type="Gene3D" id="2.30.30.40">
    <property type="entry name" value="SH3 Domains"/>
    <property type="match status" value="1"/>
</dbReference>
<dbReference type="Proteomes" id="UP001220395">
    <property type="component" value="Chromosome"/>
</dbReference>
<keyword evidence="3" id="KW-1185">Reference proteome</keyword>
<keyword evidence="1" id="KW-0732">Signal</keyword>
<evidence type="ECO:0000256" key="1">
    <source>
        <dbReference type="SAM" id="SignalP"/>
    </source>
</evidence>
<sequence length="162" mass="17692">MARWALRLALAGMLLAAATGATPAQEPRVVPYWASIASGDALMRTGPGANFPAVWRYRRADLPVKVLQIHETWRRVQDPDGVQGWMAAALLSKRRTAIVIGEARPMLAEPESGAKVSWRAEPGVVGRLSDCKDGWCDFDVKGKKGFIRVEGLWGVEPNEAVD</sequence>
<accession>A0ABY7TIX6</accession>
<evidence type="ECO:0000313" key="3">
    <source>
        <dbReference type="Proteomes" id="UP001220395"/>
    </source>
</evidence>
<name>A0ABY7TIX6_9SPHN</name>
<dbReference type="EMBL" id="CP117411">
    <property type="protein sequence ID" value="WCT73173.1"/>
    <property type="molecule type" value="Genomic_DNA"/>
</dbReference>
<dbReference type="Pfam" id="PF06347">
    <property type="entry name" value="SH3_4"/>
    <property type="match status" value="2"/>
</dbReference>
<gene>
    <name evidence="2" type="ORF">PQ455_16360</name>
</gene>
<reference evidence="2 3" key="1">
    <citation type="submission" date="2023-02" db="EMBL/GenBank/DDBJ databases">
        <title>Genome sequence of Sphingomonas naphthae.</title>
        <authorList>
            <person name="Kim S."/>
            <person name="Heo J."/>
            <person name="Kwon S.-W."/>
        </authorList>
    </citation>
    <scope>NUCLEOTIDE SEQUENCE [LARGE SCALE GENOMIC DNA]</scope>
    <source>
        <strain evidence="2 3">KACC 18716</strain>
    </source>
</reference>
<dbReference type="RefSeq" id="WP_273687202.1">
    <property type="nucleotide sequence ID" value="NZ_CP117411.1"/>
</dbReference>
<protein>
    <submittedName>
        <fullName evidence="2">SH3 domain-containing protein</fullName>
    </submittedName>
</protein>
<feature type="chain" id="PRO_5045151041" evidence="1">
    <location>
        <begin position="25"/>
        <end position="162"/>
    </location>
</feature>
<feature type="signal peptide" evidence="1">
    <location>
        <begin position="1"/>
        <end position="24"/>
    </location>
</feature>
<dbReference type="InterPro" id="IPR010466">
    <property type="entry name" value="DUF1058"/>
</dbReference>
<organism evidence="2 3">
    <name type="scientific">Sphingomonas naphthae</name>
    <dbReference type="NCBI Taxonomy" id="1813468"/>
    <lineage>
        <taxon>Bacteria</taxon>
        <taxon>Pseudomonadati</taxon>
        <taxon>Pseudomonadota</taxon>
        <taxon>Alphaproteobacteria</taxon>
        <taxon>Sphingomonadales</taxon>
        <taxon>Sphingomonadaceae</taxon>
        <taxon>Sphingomonas</taxon>
    </lineage>
</organism>
<evidence type="ECO:0000313" key="2">
    <source>
        <dbReference type="EMBL" id="WCT73173.1"/>
    </source>
</evidence>
<proteinExistence type="predicted"/>